<keyword evidence="2" id="KW-0689">Ribosomal protein</keyword>
<feature type="compositionally biased region" description="Basic residues" evidence="4">
    <location>
        <begin position="54"/>
        <end position="65"/>
    </location>
</feature>
<gene>
    <name evidence="6" type="ORF">FIBSPDRAFT_867024</name>
</gene>
<reference evidence="6 7" key="1">
    <citation type="journal article" date="2016" name="Mol. Biol. Evol.">
        <title>Comparative Genomics of Early-Diverging Mushroom-Forming Fungi Provides Insights into the Origins of Lignocellulose Decay Capabilities.</title>
        <authorList>
            <person name="Nagy L.G."/>
            <person name="Riley R."/>
            <person name="Tritt A."/>
            <person name="Adam C."/>
            <person name="Daum C."/>
            <person name="Floudas D."/>
            <person name="Sun H."/>
            <person name="Yadav J.S."/>
            <person name="Pangilinan J."/>
            <person name="Larsson K.H."/>
            <person name="Matsuura K."/>
            <person name="Barry K."/>
            <person name="Labutti K."/>
            <person name="Kuo R."/>
            <person name="Ohm R.A."/>
            <person name="Bhattacharya S.S."/>
            <person name="Shirouzu T."/>
            <person name="Yoshinaga Y."/>
            <person name="Martin F.M."/>
            <person name="Grigoriev I.V."/>
            <person name="Hibbett D.S."/>
        </authorList>
    </citation>
    <scope>NUCLEOTIDE SEQUENCE [LARGE SCALE GENOMIC DNA]</scope>
    <source>
        <strain evidence="6 7">CBS 109695</strain>
    </source>
</reference>
<keyword evidence="7" id="KW-1185">Reference proteome</keyword>
<dbReference type="OrthoDB" id="338850at2759"/>
<dbReference type="AlphaFoldDB" id="A0A166ED11"/>
<evidence type="ECO:0000313" key="6">
    <source>
        <dbReference type="EMBL" id="KZP15636.1"/>
    </source>
</evidence>
<evidence type="ECO:0000256" key="4">
    <source>
        <dbReference type="SAM" id="MobiDB-lite"/>
    </source>
</evidence>
<dbReference type="GO" id="GO:0003735">
    <property type="term" value="F:structural constituent of ribosome"/>
    <property type="evidence" value="ECO:0007669"/>
    <property type="project" value="InterPro"/>
</dbReference>
<dbReference type="PANTHER" id="PTHR10544">
    <property type="entry name" value="60S RIBOSOMAL PROTEIN L28"/>
    <property type="match status" value="1"/>
</dbReference>
<evidence type="ECO:0000256" key="2">
    <source>
        <dbReference type="ARBA" id="ARBA00022980"/>
    </source>
</evidence>
<dbReference type="GO" id="GO:0005840">
    <property type="term" value="C:ribosome"/>
    <property type="evidence" value="ECO:0007669"/>
    <property type="project" value="UniProtKB-KW"/>
</dbReference>
<feature type="region of interest" description="Disordered" evidence="4">
    <location>
        <begin position="40"/>
        <end position="73"/>
    </location>
</feature>
<evidence type="ECO:0000313" key="7">
    <source>
        <dbReference type="Proteomes" id="UP000076532"/>
    </source>
</evidence>
<dbReference type="InterPro" id="IPR029004">
    <property type="entry name" value="Ribosomal_eL28/Mak16"/>
</dbReference>
<accession>A0A166ED11</accession>
<dbReference type="InterPro" id="IPR002672">
    <property type="entry name" value="Ribosomal_eL28"/>
</dbReference>
<dbReference type="Gene3D" id="3.30.390.110">
    <property type="match status" value="1"/>
</dbReference>
<dbReference type="Proteomes" id="UP000076532">
    <property type="component" value="Unassembled WGS sequence"/>
</dbReference>
<dbReference type="EMBL" id="KV417602">
    <property type="protein sequence ID" value="KZP15636.1"/>
    <property type="molecule type" value="Genomic_DNA"/>
</dbReference>
<dbReference type="GO" id="GO:1990904">
    <property type="term" value="C:ribonucleoprotein complex"/>
    <property type="evidence" value="ECO:0007669"/>
    <property type="project" value="UniProtKB-KW"/>
</dbReference>
<feature type="region of interest" description="Disordered" evidence="4">
    <location>
        <begin position="102"/>
        <end position="138"/>
    </location>
</feature>
<evidence type="ECO:0000259" key="5">
    <source>
        <dbReference type="Pfam" id="PF01778"/>
    </source>
</evidence>
<comment type="similarity">
    <text evidence="1">Belongs to the eukaryotic ribosomal protein eL28 family.</text>
</comment>
<protein>
    <recommendedName>
        <fullName evidence="5">Ribosomal eL28/Mak16 domain-containing protein</fullName>
    </recommendedName>
</protein>
<feature type="domain" description="Ribosomal eL28/Mak16" evidence="5">
    <location>
        <begin position="2"/>
        <end position="105"/>
    </location>
</feature>
<organism evidence="6 7">
    <name type="scientific">Athelia psychrophila</name>
    <dbReference type="NCBI Taxonomy" id="1759441"/>
    <lineage>
        <taxon>Eukaryota</taxon>
        <taxon>Fungi</taxon>
        <taxon>Dikarya</taxon>
        <taxon>Basidiomycota</taxon>
        <taxon>Agaricomycotina</taxon>
        <taxon>Agaricomycetes</taxon>
        <taxon>Agaricomycetidae</taxon>
        <taxon>Atheliales</taxon>
        <taxon>Atheliaceae</taxon>
        <taxon>Athelia</taxon>
    </lineage>
</organism>
<evidence type="ECO:0000256" key="1">
    <source>
        <dbReference type="ARBA" id="ARBA00007926"/>
    </source>
</evidence>
<sequence length="138" mass="14728">MVKRVPEGPIFSREPGNLRNLHSYKYSGLANPKNIHIHDDGSGIRITSHASHANPHKVSKAKASTHIRPTSGGRRALGISARHARKGYRADLHKAVLGRVSALQASKKEKKAAPPAKKPRGNKAKAAAAEAAAVDEEA</sequence>
<dbReference type="Pfam" id="PF01778">
    <property type="entry name" value="Ribosomal_L28e"/>
    <property type="match status" value="1"/>
</dbReference>
<proteinExistence type="inferred from homology"/>
<dbReference type="GO" id="GO:0006412">
    <property type="term" value="P:translation"/>
    <property type="evidence" value="ECO:0007669"/>
    <property type="project" value="InterPro"/>
</dbReference>
<name>A0A166ED11_9AGAM</name>
<dbReference type="STRING" id="436010.A0A166ED11"/>
<keyword evidence="3" id="KW-0687">Ribonucleoprotein</keyword>
<evidence type="ECO:0000256" key="3">
    <source>
        <dbReference type="ARBA" id="ARBA00023274"/>
    </source>
</evidence>